<keyword evidence="1" id="KW-0472">Membrane</keyword>
<dbReference type="Proteomes" id="UP001595814">
    <property type="component" value="Unassembled WGS sequence"/>
</dbReference>
<protein>
    <submittedName>
        <fullName evidence="2">Uncharacterized protein</fullName>
    </submittedName>
</protein>
<evidence type="ECO:0000313" key="3">
    <source>
        <dbReference type="Proteomes" id="UP001595814"/>
    </source>
</evidence>
<keyword evidence="1" id="KW-0812">Transmembrane</keyword>
<accession>A0ABV8JST2</accession>
<sequence>METEQTKACNFKPMEFQYTRLTCEVWTLKQVAVLDPDPITNETIKIKQCFKCKSYWKVFEEYDSHHGTARVCLKVNEKINIFNRNYSFDSSELIDLEKETTNLNSTYNHKTELLTSNKVPLIQSDNKFKILLLIALITSPIWVLLFFHFIPDKISENNLYEDGIKTVAKIKFYTIEREAGSGKLGVLNKHDVKIANYIYQDNQNNEFKGKVKSELVPISLDSTLQVLYMENNPRDHLVIKRDGDGILGKPRE</sequence>
<keyword evidence="1" id="KW-1133">Transmembrane helix</keyword>
<reference evidence="3" key="1">
    <citation type="journal article" date="2019" name="Int. J. Syst. Evol. Microbiol.">
        <title>The Global Catalogue of Microorganisms (GCM) 10K type strain sequencing project: providing services to taxonomists for standard genome sequencing and annotation.</title>
        <authorList>
            <consortium name="The Broad Institute Genomics Platform"/>
            <consortium name="The Broad Institute Genome Sequencing Center for Infectious Disease"/>
            <person name="Wu L."/>
            <person name="Ma J."/>
        </authorList>
    </citation>
    <scope>NUCLEOTIDE SEQUENCE [LARGE SCALE GENOMIC DNA]</scope>
    <source>
        <strain evidence="3">CECT 7477</strain>
    </source>
</reference>
<name>A0ABV8JST2_9FLAO</name>
<feature type="transmembrane region" description="Helical" evidence="1">
    <location>
        <begin position="130"/>
        <end position="150"/>
    </location>
</feature>
<dbReference type="RefSeq" id="WP_192461633.1">
    <property type="nucleotide sequence ID" value="NZ_JACYFJ010000002.1"/>
</dbReference>
<gene>
    <name evidence="2" type="ORF">ACFOUT_13510</name>
</gene>
<dbReference type="EMBL" id="JBHSAW010000010">
    <property type="protein sequence ID" value="MFC4096901.1"/>
    <property type="molecule type" value="Genomic_DNA"/>
</dbReference>
<organism evidence="2 3">
    <name type="scientific">Euzebyella saccharophila</name>
    <dbReference type="NCBI Taxonomy" id="679664"/>
    <lineage>
        <taxon>Bacteria</taxon>
        <taxon>Pseudomonadati</taxon>
        <taxon>Bacteroidota</taxon>
        <taxon>Flavobacteriia</taxon>
        <taxon>Flavobacteriales</taxon>
        <taxon>Flavobacteriaceae</taxon>
        <taxon>Euzebyella</taxon>
    </lineage>
</organism>
<comment type="caution">
    <text evidence="2">The sequence shown here is derived from an EMBL/GenBank/DDBJ whole genome shotgun (WGS) entry which is preliminary data.</text>
</comment>
<evidence type="ECO:0000256" key="1">
    <source>
        <dbReference type="SAM" id="Phobius"/>
    </source>
</evidence>
<proteinExistence type="predicted"/>
<keyword evidence="3" id="KW-1185">Reference proteome</keyword>
<evidence type="ECO:0000313" key="2">
    <source>
        <dbReference type="EMBL" id="MFC4096901.1"/>
    </source>
</evidence>